<dbReference type="OrthoDB" id="6455389at2"/>
<comment type="caution">
    <text evidence="1">The sequence shown here is derived from an EMBL/GenBank/DDBJ whole genome shotgun (WGS) entry which is preliminary data.</text>
</comment>
<evidence type="ECO:0000313" key="1">
    <source>
        <dbReference type="EMBL" id="OHT25454.1"/>
    </source>
</evidence>
<gene>
    <name evidence="1" type="ORF">A3Q29_14235</name>
</gene>
<reference evidence="1 2" key="1">
    <citation type="submission" date="2016-03" db="EMBL/GenBank/DDBJ databases">
        <title>Genome sequence of Providencia stuartii strain, isolated from the salivary glands of larval Lucilia sericata.</title>
        <authorList>
            <person name="Yuan Y."/>
            <person name="Zhang Y."/>
            <person name="Fu S."/>
            <person name="Crippen T.L."/>
            <person name="Visi D."/>
            <person name="Benbow M.E."/>
            <person name="Allen M."/>
            <person name="Tomberlin J.K."/>
            <person name="Sze S.-H."/>
            <person name="Tarone A.M."/>
        </authorList>
    </citation>
    <scope>NUCLEOTIDE SEQUENCE [LARGE SCALE GENOMIC DNA]</scope>
    <source>
        <strain evidence="1 2">Crippen</strain>
    </source>
</reference>
<accession>A0A1S1HSZ4</accession>
<protein>
    <submittedName>
        <fullName evidence="1">Uncharacterized protein</fullName>
    </submittedName>
</protein>
<dbReference type="Proteomes" id="UP000179588">
    <property type="component" value="Unassembled WGS sequence"/>
</dbReference>
<organism evidence="1 2">
    <name type="scientific">Providencia stuartii</name>
    <dbReference type="NCBI Taxonomy" id="588"/>
    <lineage>
        <taxon>Bacteria</taxon>
        <taxon>Pseudomonadati</taxon>
        <taxon>Pseudomonadota</taxon>
        <taxon>Gammaproteobacteria</taxon>
        <taxon>Enterobacterales</taxon>
        <taxon>Morganellaceae</taxon>
        <taxon>Providencia</taxon>
    </lineage>
</organism>
<dbReference type="EMBL" id="LVIE01000035">
    <property type="protein sequence ID" value="OHT25454.1"/>
    <property type="molecule type" value="Genomic_DNA"/>
</dbReference>
<sequence length="219" mass="25671">MASIQLTKPQLIKIAEEIGAVFTNKDSLPPNQQYQIEEKATVYTPEGEYYGMVLYTFTTNETLEMATTLLEFDNEPYIRAAKRKAQMNTNQDVYNNYVKPDFKPLTNKYSHYTDFQINVACVFRRNGPEYNYNVDKLEVYDMLGEPFDLIKDTEETLSLMGDCEMTIKKLYHQNIWEVRSTEGDIVHHKVLNRAIAECFLLYTDHMHDDWPNDAEDLYL</sequence>
<dbReference type="RefSeq" id="WP_070925531.1">
    <property type="nucleotide sequence ID" value="NZ_VAUE01000019.1"/>
</dbReference>
<keyword evidence="2" id="KW-1185">Reference proteome</keyword>
<proteinExistence type="predicted"/>
<evidence type="ECO:0000313" key="2">
    <source>
        <dbReference type="Proteomes" id="UP000179588"/>
    </source>
</evidence>
<dbReference type="AlphaFoldDB" id="A0A1S1HSZ4"/>
<name>A0A1S1HSZ4_PROST</name>